<dbReference type="PROSITE" id="PS51375">
    <property type="entry name" value="PPR"/>
    <property type="match status" value="6"/>
</dbReference>
<dbReference type="InterPro" id="IPR046848">
    <property type="entry name" value="E_motif"/>
</dbReference>
<evidence type="ECO:0000256" key="1">
    <source>
        <dbReference type="ARBA" id="ARBA00006643"/>
    </source>
</evidence>
<name>A0A835M9W7_9MAGN</name>
<dbReference type="Pfam" id="PF01535">
    <property type="entry name" value="PPR"/>
    <property type="match status" value="1"/>
</dbReference>
<dbReference type="GO" id="GO:0009451">
    <property type="term" value="P:RNA modification"/>
    <property type="evidence" value="ECO:0007669"/>
    <property type="project" value="InterPro"/>
</dbReference>
<organism evidence="5 6">
    <name type="scientific">Coptis chinensis</name>
    <dbReference type="NCBI Taxonomy" id="261450"/>
    <lineage>
        <taxon>Eukaryota</taxon>
        <taxon>Viridiplantae</taxon>
        <taxon>Streptophyta</taxon>
        <taxon>Embryophyta</taxon>
        <taxon>Tracheophyta</taxon>
        <taxon>Spermatophyta</taxon>
        <taxon>Magnoliopsida</taxon>
        <taxon>Ranunculales</taxon>
        <taxon>Ranunculaceae</taxon>
        <taxon>Coptidoideae</taxon>
        <taxon>Coptis</taxon>
    </lineage>
</organism>
<dbReference type="Pfam" id="PF12854">
    <property type="entry name" value="PPR_1"/>
    <property type="match status" value="1"/>
</dbReference>
<gene>
    <name evidence="5" type="ORF">IFM89_028255</name>
</gene>
<dbReference type="InterPro" id="IPR046849">
    <property type="entry name" value="E2_motif"/>
</dbReference>
<evidence type="ECO:0000256" key="4">
    <source>
        <dbReference type="SAM" id="MobiDB-lite"/>
    </source>
</evidence>
<feature type="repeat" description="PPR" evidence="3">
    <location>
        <begin position="459"/>
        <end position="493"/>
    </location>
</feature>
<feature type="repeat" description="PPR" evidence="3">
    <location>
        <begin position="253"/>
        <end position="287"/>
    </location>
</feature>
<dbReference type="InterPro" id="IPR046960">
    <property type="entry name" value="PPR_At4g14850-like_plant"/>
</dbReference>
<accession>A0A835M9W7</accession>
<dbReference type="FunFam" id="1.25.40.10:FF:000333">
    <property type="entry name" value="Pentatricopeptide repeat-containing protein"/>
    <property type="match status" value="1"/>
</dbReference>
<comment type="caution">
    <text evidence="5">The sequence shown here is derived from an EMBL/GenBank/DDBJ whole genome shotgun (WGS) entry which is preliminary data.</text>
</comment>
<dbReference type="PANTHER" id="PTHR47926">
    <property type="entry name" value="PENTATRICOPEPTIDE REPEAT-CONTAINING PROTEIN"/>
    <property type="match status" value="1"/>
</dbReference>
<dbReference type="Proteomes" id="UP000631114">
    <property type="component" value="Unassembled WGS sequence"/>
</dbReference>
<evidence type="ECO:0000313" key="5">
    <source>
        <dbReference type="EMBL" id="KAF9621817.1"/>
    </source>
</evidence>
<dbReference type="NCBIfam" id="TIGR00756">
    <property type="entry name" value="PPR"/>
    <property type="match status" value="6"/>
</dbReference>
<dbReference type="InterPro" id="IPR011990">
    <property type="entry name" value="TPR-like_helical_dom_sf"/>
</dbReference>
<dbReference type="Pfam" id="PF20431">
    <property type="entry name" value="E_motif"/>
    <property type="match status" value="1"/>
</dbReference>
<feature type="repeat" description="PPR" evidence="3">
    <location>
        <begin position="191"/>
        <end position="221"/>
    </location>
</feature>
<sequence>MNSMRNLGLDPIGNSPQFVPRTKDQRYLSLLLQRVPILKLHQLKQIQAQLFHKSIDQDNILITRMISICSASGIMNCASRLFNHVQEPDLILWNSMLKGYTRNNLFEEAIFLYAQLLQKGFFPDQFTFPCILKACAAITSTGLGQQIHASLVKSKGVSDNVFVLNSLLDMYFKCRRDEAAMLVFQQMVEPDSTSWNIMVSGLLSAGNLEAAGKLFNEMPHRDVVSWNTMVSAYAKSGDIENARKLFKEMPNRNVVSWNALLAGLSQNGQYDEALSVFSQMLTSGIKPDNATILSVVSSVSAASLEEERFIEHIIILAKSAESVSVSKAMLKMYSKLGRVDQARKLFDEIPEKDLATWNSMIVGYSQNQRPAEAIELFQHMQSECKCKIGIKPDGITMVSLIDACSQLGTLGLGEWLHAYIEKNRIELDVFLVTALIDMYAKCGDLGRSGHLFLGMPRRDLATWNAMIKGLSIHGQGKEALEIFFQMKRNGVTPNDITFIGLLSACNHGGLTAEGLKLFDAMESEYAIVPKIEHYGCVVDLLSRAGRLTDAYEFVKHMPIEPDRAVWGALLSACRFYQNVELAEIVACKLVELDPRHDGNYVLLSNVYASAGKWRDVARVRACMKAQHVQKAPGCSSVVIEGVVHEFTSGDKSHPSIEVIYNAWDELVKRMKHMGYEPDTGVSLRNMDEEESEQALYRQ</sequence>
<evidence type="ECO:0000256" key="3">
    <source>
        <dbReference type="PROSITE-ProRule" id="PRU00708"/>
    </source>
</evidence>
<dbReference type="SUPFAM" id="SSF48452">
    <property type="entry name" value="TPR-like"/>
    <property type="match status" value="1"/>
</dbReference>
<keyword evidence="2" id="KW-0677">Repeat</keyword>
<dbReference type="PANTHER" id="PTHR47926:SF537">
    <property type="entry name" value="PENTACOTRIPEPTIDE-REPEAT REGION OF PRORP DOMAIN-CONTAINING PROTEIN"/>
    <property type="match status" value="1"/>
</dbReference>
<feature type="region of interest" description="Disordered" evidence="4">
    <location>
        <begin position="678"/>
        <end position="698"/>
    </location>
</feature>
<dbReference type="OrthoDB" id="185373at2759"/>
<proteinExistence type="inferred from homology"/>
<protein>
    <recommendedName>
        <fullName evidence="7">Pentatricopeptide repeat-containing protein</fullName>
    </recommendedName>
</protein>
<comment type="similarity">
    <text evidence="1">Belongs to the PPR family. PCMP-H subfamily.</text>
</comment>
<dbReference type="GO" id="GO:0003723">
    <property type="term" value="F:RNA binding"/>
    <property type="evidence" value="ECO:0007669"/>
    <property type="project" value="InterPro"/>
</dbReference>
<feature type="repeat" description="PPR" evidence="3">
    <location>
        <begin position="89"/>
        <end position="123"/>
    </location>
</feature>
<evidence type="ECO:0000313" key="6">
    <source>
        <dbReference type="Proteomes" id="UP000631114"/>
    </source>
</evidence>
<dbReference type="Pfam" id="PF20430">
    <property type="entry name" value="Eplus_motif"/>
    <property type="match status" value="1"/>
</dbReference>
<dbReference type="InterPro" id="IPR002885">
    <property type="entry name" value="PPR_rpt"/>
</dbReference>
<evidence type="ECO:0000256" key="2">
    <source>
        <dbReference type="ARBA" id="ARBA00022737"/>
    </source>
</evidence>
<dbReference type="FunFam" id="1.25.40.10:FF:000184">
    <property type="entry name" value="Pentatricopeptide repeat-containing protein, chloroplastic"/>
    <property type="match status" value="1"/>
</dbReference>
<dbReference type="Pfam" id="PF13041">
    <property type="entry name" value="PPR_2"/>
    <property type="match status" value="4"/>
</dbReference>
<dbReference type="AlphaFoldDB" id="A0A835M9W7"/>
<evidence type="ECO:0008006" key="7">
    <source>
        <dbReference type="Google" id="ProtNLM"/>
    </source>
</evidence>
<keyword evidence="6" id="KW-1185">Reference proteome</keyword>
<dbReference type="EMBL" id="JADFTS010000002">
    <property type="protein sequence ID" value="KAF9621817.1"/>
    <property type="molecule type" value="Genomic_DNA"/>
</dbReference>
<feature type="repeat" description="PPR" evidence="3">
    <location>
        <begin position="353"/>
        <end position="383"/>
    </location>
</feature>
<dbReference type="Gene3D" id="1.25.40.10">
    <property type="entry name" value="Tetratricopeptide repeat domain"/>
    <property type="match status" value="6"/>
</dbReference>
<reference evidence="5 6" key="1">
    <citation type="submission" date="2020-10" db="EMBL/GenBank/DDBJ databases">
        <title>The Coptis chinensis genome and diversification of protoberbering-type alkaloids.</title>
        <authorList>
            <person name="Wang B."/>
            <person name="Shu S."/>
            <person name="Song C."/>
            <person name="Liu Y."/>
        </authorList>
    </citation>
    <scope>NUCLEOTIDE SEQUENCE [LARGE SCALE GENOMIC DNA]</scope>
    <source>
        <strain evidence="5">HL-2020</strain>
        <tissue evidence="5">Leaf</tissue>
    </source>
</reference>
<feature type="repeat" description="PPR" evidence="3">
    <location>
        <begin position="222"/>
        <end position="252"/>
    </location>
</feature>